<dbReference type="RefSeq" id="WP_182425748.1">
    <property type="nucleotide sequence ID" value="NZ_BAABZA010000005.1"/>
</dbReference>
<keyword evidence="1" id="KW-0472">Membrane</keyword>
<evidence type="ECO:0000256" key="1">
    <source>
        <dbReference type="SAM" id="Phobius"/>
    </source>
</evidence>
<evidence type="ECO:0000313" key="3">
    <source>
        <dbReference type="Proteomes" id="UP001276902"/>
    </source>
</evidence>
<accession>A0AB35UJF5</accession>
<gene>
    <name evidence="2" type="ORF">MQE39_08580</name>
</gene>
<dbReference type="AlphaFoldDB" id="A0AB35UJF5"/>
<sequence>MKHIISFLIGMIEFELFNKFYAKGDKKKVLLGLIGGVVVGLVVLFILSLLDV</sequence>
<dbReference type="EMBL" id="JALDAW010000013">
    <property type="protein sequence ID" value="MDY5168172.1"/>
    <property type="molecule type" value="Genomic_DNA"/>
</dbReference>
<keyword evidence="1" id="KW-0812">Transmembrane</keyword>
<evidence type="ECO:0000313" key="2">
    <source>
        <dbReference type="EMBL" id="MDY5168172.1"/>
    </source>
</evidence>
<dbReference type="GeneID" id="94442701"/>
<feature type="transmembrane region" description="Helical" evidence="1">
    <location>
        <begin position="29"/>
        <end position="50"/>
    </location>
</feature>
<comment type="caution">
    <text evidence="2">The sequence shown here is derived from an EMBL/GenBank/DDBJ whole genome shotgun (WGS) entry which is preliminary data.</text>
</comment>
<protein>
    <submittedName>
        <fullName evidence="2">Uncharacterized protein</fullName>
    </submittedName>
</protein>
<proteinExistence type="predicted"/>
<dbReference type="Proteomes" id="UP001276902">
    <property type="component" value="Unassembled WGS sequence"/>
</dbReference>
<keyword evidence="1" id="KW-1133">Transmembrane helix</keyword>
<reference evidence="2" key="1">
    <citation type="submission" date="2022-03" db="EMBL/GenBank/DDBJ databases">
        <title>First case of bacteraemia caused by Dielma fastidiosa in a patient hospitalised with diverticulitis.</title>
        <authorList>
            <person name="Forman-Ankjaer B."/>
            <person name="Hvid-Jensen F."/>
            <person name="Kobel C.M."/>
            <person name="Greve T."/>
        </authorList>
    </citation>
    <scope>NUCLEOTIDE SEQUENCE</scope>
    <source>
        <strain evidence="2">AUH_DF_2021</strain>
    </source>
</reference>
<organism evidence="2 3">
    <name type="scientific">Dielma fastidiosa</name>
    <dbReference type="NCBI Taxonomy" id="1034346"/>
    <lineage>
        <taxon>Bacteria</taxon>
        <taxon>Bacillati</taxon>
        <taxon>Bacillota</taxon>
        <taxon>Erysipelotrichia</taxon>
        <taxon>Erysipelotrichales</taxon>
        <taxon>Erysipelotrichaceae</taxon>
        <taxon>Dielma</taxon>
    </lineage>
</organism>
<name>A0AB35UJF5_9FIRM</name>